<protein>
    <submittedName>
        <fullName evidence="2">Heterokaryon incompatibility</fullName>
    </submittedName>
</protein>
<evidence type="ECO:0000313" key="2">
    <source>
        <dbReference type="EMBL" id="OAA53606.1"/>
    </source>
</evidence>
<organism evidence="2 3">
    <name type="scientific">Niveomyces insectorum RCEF 264</name>
    <dbReference type="NCBI Taxonomy" id="1081102"/>
    <lineage>
        <taxon>Eukaryota</taxon>
        <taxon>Fungi</taxon>
        <taxon>Dikarya</taxon>
        <taxon>Ascomycota</taxon>
        <taxon>Pezizomycotina</taxon>
        <taxon>Sordariomycetes</taxon>
        <taxon>Hypocreomycetidae</taxon>
        <taxon>Hypocreales</taxon>
        <taxon>Cordycipitaceae</taxon>
        <taxon>Niveomyces</taxon>
    </lineage>
</organism>
<dbReference type="PANTHER" id="PTHR24148">
    <property type="entry name" value="ANKYRIN REPEAT DOMAIN-CONTAINING PROTEIN 39 HOMOLOG-RELATED"/>
    <property type="match status" value="1"/>
</dbReference>
<sequence length="805" mass="92359">MAPSLLVEYTKKHSDKGLHFNYEKFMVPYATRIPGAFRVVRVDPLLDRIPTVEVWQHPDIRWGVQGVNFAYKRRLEEAASYIALSHVWSHADDVDAKLNSSAVLRPFKVDVDEHNGINYKKLGWVGLQQIAKTAQTFKIRYMWIDFFCIDQISQDDNEMGLQICIMADIYRYARWVLVMIGGMGAVVPTTAVSGWMDRAWTLQEAVVNPKVWVLVLWDKTNMVVRHPRDRTKAWRFIRIDSAYKPGFDQCLVRLESLLDLADTNIPGVPRVRVVDGASKTPGDVARRVLRMALARRNPAIQYTGVWRSMYLRTSSKPADVVYSIMGIFALQIDPFRKNREPRYLFNDLARKTAAKRNVGPVWLTIGGVTGCDIPREPDSHIVLRFPHREPAGKESDNEPPTMQFQAGAAAEWVGYHVDDSRWYIKQYDMRFLSQSHPHIINAVMLTMSDAQSGIRVRKVPRVTPATWRNYVRRNVAVFTIGGYRAHLVWWGDVSRAVARRLQAVFVGEVGDMTKEAGGPKLNLTHETSIAPSPVSYRGMAFFLFMEYTNRHWHVVGDGVFSGPARHFRNRRRSIFTVGAGSQQFLSRWPVYGKTSFDACDWSLRNSYGVEPLRDWRVARNLEQEQRIQWFGVRNMRPERIIPWTTYTLVYDIDDLLYDPKLTQLNWKLRLETHPLSVVSTVAPARSLPSSARTMTYWPIDENEAVQIPFSYGGWSRSECSDLAKAGVDGILLHNPDRGSHGYVTYQVRLLFGKRVIYLQLKQDDTARSAWAQTYVVHYRYRGHPLRTINPDYIVNPIGDPHLGGG</sequence>
<dbReference type="PANTHER" id="PTHR24148:SF64">
    <property type="entry name" value="HETEROKARYON INCOMPATIBILITY DOMAIN-CONTAINING PROTEIN"/>
    <property type="match status" value="1"/>
</dbReference>
<feature type="domain" description="Heterokaryon incompatibility" evidence="1">
    <location>
        <begin position="81"/>
        <end position="183"/>
    </location>
</feature>
<keyword evidence="3" id="KW-1185">Reference proteome</keyword>
<gene>
    <name evidence="2" type="ORF">SPI_09313</name>
</gene>
<dbReference type="EMBL" id="AZHD01000028">
    <property type="protein sequence ID" value="OAA53606.1"/>
    <property type="molecule type" value="Genomic_DNA"/>
</dbReference>
<dbReference type="STRING" id="1081102.A0A167LWM5"/>
<dbReference type="Proteomes" id="UP000076874">
    <property type="component" value="Unassembled WGS sequence"/>
</dbReference>
<dbReference type="Pfam" id="PF06985">
    <property type="entry name" value="HET"/>
    <property type="match status" value="1"/>
</dbReference>
<proteinExistence type="predicted"/>
<dbReference type="InterPro" id="IPR010730">
    <property type="entry name" value="HET"/>
</dbReference>
<evidence type="ECO:0000259" key="1">
    <source>
        <dbReference type="Pfam" id="PF06985"/>
    </source>
</evidence>
<evidence type="ECO:0000313" key="3">
    <source>
        <dbReference type="Proteomes" id="UP000076874"/>
    </source>
</evidence>
<dbReference type="OrthoDB" id="674604at2759"/>
<comment type="caution">
    <text evidence="2">The sequence shown here is derived from an EMBL/GenBank/DDBJ whole genome shotgun (WGS) entry which is preliminary data.</text>
</comment>
<name>A0A167LWM5_9HYPO</name>
<dbReference type="AlphaFoldDB" id="A0A167LWM5"/>
<dbReference type="InterPro" id="IPR052895">
    <property type="entry name" value="HetReg/Transcr_Mod"/>
</dbReference>
<reference evidence="2 3" key="1">
    <citation type="journal article" date="2016" name="Genome Biol. Evol.">
        <title>Divergent and convergent evolution of fungal pathogenicity.</title>
        <authorList>
            <person name="Shang Y."/>
            <person name="Xiao G."/>
            <person name="Zheng P."/>
            <person name="Cen K."/>
            <person name="Zhan S."/>
            <person name="Wang C."/>
        </authorList>
    </citation>
    <scope>NUCLEOTIDE SEQUENCE [LARGE SCALE GENOMIC DNA]</scope>
    <source>
        <strain evidence="2 3">RCEF 264</strain>
    </source>
</reference>
<accession>A0A167LWM5</accession>